<keyword evidence="11" id="KW-0812">Transmembrane</keyword>
<dbReference type="Proteomes" id="UP000576082">
    <property type="component" value="Unassembled WGS sequence"/>
</dbReference>
<keyword evidence="5" id="KW-0547">Nucleotide-binding</keyword>
<evidence type="ECO:0000256" key="9">
    <source>
        <dbReference type="PROSITE-ProRule" id="PRU00339"/>
    </source>
</evidence>
<dbReference type="SUPFAM" id="SSF48452">
    <property type="entry name" value="TPR-like"/>
    <property type="match status" value="2"/>
</dbReference>
<dbReference type="InterPro" id="IPR003594">
    <property type="entry name" value="HATPase_dom"/>
</dbReference>
<evidence type="ECO:0000256" key="2">
    <source>
        <dbReference type="ARBA" id="ARBA00012438"/>
    </source>
</evidence>
<dbReference type="InterPro" id="IPR036890">
    <property type="entry name" value="HATPase_C_sf"/>
</dbReference>
<keyword evidence="4" id="KW-0808">Transferase</keyword>
<dbReference type="InterPro" id="IPR004358">
    <property type="entry name" value="Sig_transdc_His_kin-like_C"/>
</dbReference>
<sequence>MKNFLGILFIFSLFQLHPVQAQNKKIEQLESELPNLSKAQKWNTMIDLMWEYRDIAPEKTLTLGNALIQDTKSDVNFKNTAKVLNLMGVAHRNLGNYTEALDFYKHALLQSDILNDTPQKGYAYINIGNLFYFQGNQYEALKNMKEALIISQKEENNSMIGYCYMNLGDIQLSAGKYDIALENYNKAREARLSINDTNGIAVAEFSIGKAFLNGGNPHLARSKFLIALEEAQKADYKSLEYKCYEYIGLTYTFSSQDSLSWALENYDKAYEGFLELQQPLGQAKVLIKKADVEFSLGNYNQSIIYASSGLAIAEKLPAVFEALQLSEILVKTYHAKGNLMEENRALKDNLKYLQLFNDTEKLRKAQMLDNSIQLSNKEKEIDKLNYERKISNDQIKNQQYFIIALFVVFALFAIILYLLNLKSKRFRQFSLQLTEKAKEIQKQKVIIDQKALEEHELNEKLLEKNIELMEALEQSKKMFEQLEKNDKLALLGQMMAVVAHEINNPTNFIYNNVVPIQDTLEELLEFVNGMDEVDEEKVEDIEECKLLLDGIQDGVKRIMDISAELKNVVKSNHGFPKPYFIHENLDTTLNLLHKKYKYDDIEVIKEYDLKVEEITCLGGKISQIFINLIDNAYQAVKEHTPEGGFIKIRTNLLKDRVGISIIDNGGGIKDLDHLFETFFTTKKDGLGLGLMICKDIIKQHKGEINAFNNKEGGATFSIQLPLKFDDSDV</sequence>
<keyword evidence="10" id="KW-0175">Coiled coil</keyword>
<dbReference type="AlphaFoldDB" id="A0A7X9RV40"/>
<keyword evidence="14" id="KW-1185">Reference proteome</keyword>
<keyword evidence="9" id="KW-0802">TPR repeat</keyword>
<feature type="coiled-coil region" evidence="10">
    <location>
        <begin position="452"/>
        <end position="485"/>
    </location>
</feature>
<dbReference type="InterPro" id="IPR005467">
    <property type="entry name" value="His_kinase_dom"/>
</dbReference>
<evidence type="ECO:0000256" key="4">
    <source>
        <dbReference type="ARBA" id="ARBA00022679"/>
    </source>
</evidence>
<evidence type="ECO:0000313" key="13">
    <source>
        <dbReference type="EMBL" id="NME69288.1"/>
    </source>
</evidence>
<dbReference type="SMART" id="SM00387">
    <property type="entry name" value="HATPase_c"/>
    <property type="match status" value="1"/>
</dbReference>
<dbReference type="PANTHER" id="PTHR43065:SF10">
    <property type="entry name" value="PEROXIDE STRESS-ACTIVATED HISTIDINE KINASE MAK3"/>
    <property type="match status" value="1"/>
</dbReference>
<dbReference type="Gene3D" id="3.30.565.10">
    <property type="entry name" value="Histidine kinase-like ATPase, C-terminal domain"/>
    <property type="match status" value="1"/>
</dbReference>
<keyword evidence="11" id="KW-1133">Transmembrane helix</keyword>
<evidence type="ECO:0000259" key="12">
    <source>
        <dbReference type="PROSITE" id="PS50109"/>
    </source>
</evidence>
<keyword evidence="8" id="KW-0902">Two-component regulatory system</keyword>
<dbReference type="GO" id="GO:0005524">
    <property type="term" value="F:ATP binding"/>
    <property type="evidence" value="ECO:0007669"/>
    <property type="project" value="UniProtKB-KW"/>
</dbReference>
<dbReference type="EMBL" id="JABANE010000038">
    <property type="protein sequence ID" value="NME69288.1"/>
    <property type="molecule type" value="Genomic_DNA"/>
</dbReference>
<accession>A0A7X9RV40</accession>
<evidence type="ECO:0000256" key="1">
    <source>
        <dbReference type="ARBA" id="ARBA00000085"/>
    </source>
</evidence>
<organism evidence="13 14">
    <name type="scientific">Flammeovirga aprica JL-4</name>
    <dbReference type="NCBI Taxonomy" id="694437"/>
    <lineage>
        <taxon>Bacteria</taxon>
        <taxon>Pseudomonadati</taxon>
        <taxon>Bacteroidota</taxon>
        <taxon>Cytophagia</taxon>
        <taxon>Cytophagales</taxon>
        <taxon>Flammeovirgaceae</taxon>
        <taxon>Flammeovirga</taxon>
    </lineage>
</organism>
<evidence type="ECO:0000256" key="10">
    <source>
        <dbReference type="SAM" id="Coils"/>
    </source>
</evidence>
<dbReference type="Gene3D" id="1.25.40.10">
    <property type="entry name" value="Tetratricopeptide repeat domain"/>
    <property type="match status" value="1"/>
</dbReference>
<name>A0A7X9RV40_9BACT</name>
<protein>
    <recommendedName>
        <fullName evidence="2">histidine kinase</fullName>
        <ecNumber evidence="2">2.7.13.3</ecNumber>
    </recommendedName>
</protein>
<dbReference type="Gene3D" id="1.10.287.130">
    <property type="match status" value="1"/>
</dbReference>
<comment type="catalytic activity">
    <reaction evidence="1">
        <text>ATP + protein L-histidine = ADP + protein N-phospho-L-histidine.</text>
        <dbReference type="EC" id="2.7.13.3"/>
    </reaction>
</comment>
<evidence type="ECO:0000313" key="14">
    <source>
        <dbReference type="Proteomes" id="UP000576082"/>
    </source>
</evidence>
<proteinExistence type="predicted"/>
<evidence type="ECO:0000256" key="7">
    <source>
        <dbReference type="ARBA" id="ARBA00022840"/>
    </source>
</evidence>
<dbReference type="GO" id="GO:0000155">
    <property type="term" value="F:phosphorelay sensor kinase activity"/>
    <property type="evidence" value="ECO:0007669"/>
    <property type="project" value="InterPro"/>
</dbReference>
<dbReference type="PROSITE" id="PS50005">
    <property type="entry name" value="TPR"/>
    <property type="match status" value="1"/>
</dbReference>
<gene>
    <name evidence="13" type="ORF">HHU12_15035</name>
</gene>
<dbReference type="PROSITE" id="PS50109">
    <property type="entry name" value="HIS_KIN"/>
    <property type="match status" value="1"/>
</dbReference>
<dbReference type="PANTHER" id="PTHR43065">
    <property type="entry name" value="SENSOR HISTIDINE KINASE"/>
    <property type="match status" value="1"/>
</dbReference>
<evidence type="ECO:0000256" key="11">
    <source>
        <dbReference type="SAM" id="Phobius"/>
    </source>
</evidence>
<feature type="domain" description="Histidine kinase" evidence="12">
    <location>
        <begin position="497"/>
        <end position="724"/>
    </location>
</feature>
<comment type="caution">
    <text evidence="13">The sequence shown here is derived from an EMBL/GenBank/DDBJ whole genome shotgun (WGS) entry which is preliminary data.</text>
</comment>
<evidence type="ECO:0000256" key="5">
    <source>
        <dbReference type="ARBA" id="ARBA00022741"/>
    </source>
</evidence>
<dbReference type="InterPro" id="IPR019734">
    <property type="entry name" value="TPR_rpt"/>
</dbReference>
<evidence type="ECO:0000256" key="6">
    <source>
        <dbReference type="ARBA" id="ARBA00022777"/>
    </source>
</evidence>
<dbReference type="SUPFAM" id="SSF55874">
    <property type="entry name" value="ATPase domain of HSP90 chaperone/DNA topoisomerase II/histidine kinase"/>
    <property type="match status" value="1"/>
</dbReference>
<evidence type="ECO:0000256" key="3">
    <source>
        <dbReference type="ARBA" id="ARBA00022553"/>
    </source>
</evidence>
<dbReference type="Pfam" id="PF02518">
    <property type="entry name" value="HATPase_c"/>
    <property type="match status" value="1"/>
</dbReference>
<feature type="transmembrane region" description="Helical" evidence="11">
    <location>
        <begin position="400"/>
        <end position="419"/>
    </location>
</feature>
<keyword evidence="7" id="KW-0067">ATP-binding</keyword>
<dbReference type="PRINTS" id="PR00344">
    <property type="entry name" value="BCTRLSENSOR"/>
</dbReference>
<evidence type="ECO:0000256" key="8">
    <source>
        <dbReference type="ARBA" id="ARBA00023012"/>
    </source>
</evidence>
<dbReference type="CDD" id="cd00075">
    <property type="entry name" value="HATPase"/>
    <property type="match status" value="1"/>
</dbReference>
<dbReference type="InterPro" id="IPR011990">
    <property type="entry name" value="TPR-like_helical_dom_sf"/>
</dbReference>
<feature type="repeat" description="TPR" evidence="9">
    <location>
        <begin position="121"/>
        <end position="154"/>
    </location>
</feature>
<keyword evidence="3" id="KW-0597">Phosphoprotein</keyword>
<dbReference type="EC" id="2.7.13.3" evidence="2"/>
<dbReference type="CDD" id="cd00082">
    <property type="entry name" value="HisKA"/>
    <property type="match status" value="1"/>
</dbReference>
<dbReference type="Pfam" id="PF13424">
    <property type="entry name" value="TPR_12"/>
    <property type="match status" value="1"/>
</dbReference>
<dbReference type="RefSeq" id="WP_169657566.1">
    <property type="nucleotide sequence ID" value="NZ_JABANE010000038.1"/>
</dbReference>
<dbReference type="SMART" id="SM00028">
    <property type="entry name" value="TPR"/>
    <property type="match status" value="5"/>
</dbReference>
<dbReference type="InterPro" id="IPR003661">
    <property type="entry name" value="HisK_dim/P_dom"/>
</dbReference>
<keyword evidence="6" id="KW-0418">Kinase</keyword>
<keyword evidence="11" id="KW-0472">Membrane</keyword>
<reference evidence="13 14" key="1">
    <citation type="submission" date="2020-04" db="EMBL/GenBank/DDBJ databases">
        <title>Flammeovirga sp. SR4, a novel species isolated from seawater.</title>
        <authorList>
            <person name="Wang X."/>
        </authorList>
    </citation>
    <scope>NUCLEOTIDE SEQUENCE [LARGE SCALE GENOMIC DNA]</scope>
    <source>
        <strain evidence="13 14">ATCC 23126</strain>
    </source>
</reference>